<accession>I3ZU24</accession>
<dbReference type="Proteomes" id="UP000006064">
    <property type="component" value="Chromosome"/>
</dbReference>
<evidence type="ECO:0000256" key="1">
    <source>
        <dbReference type="SAM" id="Phobius"/>
    </source>
</evidence>
<dbReference type="KEGG" id="thm:CL1_1005"/>
<keyword evidence="1" id="KW-1133">Transmembrane helix</keyword>
<dbReference type="STRING" id="163003.CL1_1005"/>
<feature type="transmembrane region" description="Helical" evidence="1">
    <location>
        <begin position="106"/>
        <end position="124"/>
    </location>
</feature>
<protein>
    <submittedName>
        <fullName evidence="2">Uncharacterized protein</fullName>
    </submittedName>
</protein>
<keyword evidence="1" id="KW-0812">Transmembrane</keyword>
<dbReference type="EMBL" id="CP003651">
    <property type="protein sequence ID" value="AFL95208.1"/>
    <property type="molecule type" value="Genomic_DNA"/>
</dbReference>
<name>I3ZU24_THECF</name>
<dbReference type="RefSeq" id="WP_014788843.1">
    <property type="nucleotide sequence ID" value="NC_018015.1"/>
</dbReference>
<dbReference type="InterPro" id="IPR014509">
    <property type="entry name" value="YjdF-like"/>
</dbReference>
<proteinExistence type="predicted"/>
<feature type="transmembrane region" description="Helical" evidence="1">
    <location>
        <begin position="9"/>
        <end position="27"/>
    </location>
</feature>
<feature type="transmembrane region" description="Helical" evidence="1">
    <location>
        <begin position="62"/>
        <end position="86"/>
    </location>
</feature>
<reference evidence="2 3" key="1">
    <citation type="journal article" date="2012" name="J. Bacteriol.">
        <title>Complete Genome Sequence of the Hyperthermophilic Archaeon Thermococcus sp. Strain CL1, Isolated from a Paralvinella sp. Polychaete Worm Collected from a Hydrothermal Vent.</title>
        <authorList>
            <person name="Jung J.H."/>
            <person name="Holden J.F."/>
            <person name="Seo D.H."/>
            <person name="Park K.H."/>
            <person name="Shin H."/>
            <person name="Ryu S."/>
            <person name="Lee J.H."/>
            <person name="Park C.S."/>
        </authorList>
    </citation>
    <scope>NUCLEOTIDE SEQUENCE [LARGE SCALE GENOMIC DNA]</scope>
    <source>
        <strain evidence="3">DSM 27260 / KACC 17922 / CL1</strain>
    </source>
</reference>
<keyword evidence="3" id="KW-1185">Reference proteome</keyword>
<keyword evidence="1" id="KW-0472">Membrane</keyword>
<organism evidence="2 3">
    <name type="scientific">Thermococcus cleftensis (strain DSM 27260 / KACC 17922 / CL1)</name>
    <dbReference type="NCBI Taxonomy" id="163003"/>
    <lineage>
        <taxon>Archaea</taxon>
        <taxon>Methanobacteriati</taxon>
        <taxon>Methanobacteriota</taxon>
        <taxon>Thermococci</taxon>
        <taxon>Thermococcales</taxon>
        <taxon>Thermococcaceae</taxon>
        <taxon>Thermococcus</taxon>
    </lineage>
</organism>
<sequence>MLINRESHIIFTSLVVLAVGFLTGIYYRRVDHILRTGWMIACILLLYRVSGRYERPDGVAGALLSPFFNRGTLAVTSIFLAVHASLVNVPFTDIDLFNVAFRDVDMISHFLGGLVMWLIVTEVLMNLRPDLGRWELLGYSFVVLLAVGIGWEFVEWIGSRFTEGILQETLLNKVRDVLMEQLGALSGLLMVSSRGYPFTPPGR</sequence>
<dbReference type="Pfam" id="PF09997">
    <property type="entry name" value="DUF2238"/>
    <property type="match status" value="1"/>
</dbReference>
<dbReference type="HOGENOM" id="CLU_115258_0_0_2"/>
<gene>
    <name evidence="2" type="ORF">CL1_1005</name>
</gene>
<dbReference type="GeneID" id="13037392"/>
<feature type="transmembrane region" description="Helical" evidence="1">
    <location>
        <begin position="33"/>
        <end position="50"/>
    </location>
</feature>
<evidence type="ECO:0000313" key="3">
    <source>
        <dbReference type="Proteomes" id="UP000006064"/>
    </source>
</evidence>
<evidence type="ECO:0000313" key="2">
    <source>
        <dbReference type="EMBL" id="AFL95208.1"/>
    </source>
</evidence>
<feature type="transmembrane region" description="Helical" evidence="1">
    <location>
        <begin position="136"/>
        <end position="154"/>
    </location>
</feature>
<dbReference type="AlphaFoldDB" id="I3ZU24"/>